<dbReference type="Pfam" id="PF01545">
    <property type="entry name" value="Cation_efflux"/>
    <property type="match status" value="1"/>
</dbReference>
<feature type="compositionally biased region" description="Basic and acidic residues" evidence="7">
    <location>
        <begin position="161"/>
        <end position="171"/>
    </location>
</feature>
<dbReference type="PANTHER" id="PTHR45755:SF4">
    <property type="entry name" value="ZINC TRANSPORTER 7"/>
    <property type="match status" value="1"/>
</dbReference>
<feature type="transmembrane region" description="Helical" evidence="8">
    <location>
        <begin position="214"/>
        <end position="234"/>
    </location>
</feature>
<dbReference type="InterPro" id="IPR058533">
    <property type="entry name" value="Cation_efflux_TM"/>
</dbReference>
<keyword evidence="4 8" id="KW-1133">Transmembrane helix</keyword>
<protein>
    <submittedName>
        <fullName evidence="10">CDF family Co(II)/Ni(II) efflux transporter DmeF</fullName>
    </submittedName>
</protein>
<dbReference type="GO" id="GO:0006882">
    <property type="term" value="P:intracellular zinc ion homeostasis"/>
    <property type="evidence" value="ECO:0007669"/>
    <property type="project" value="InterPro"/>
</dbReference>
<dbReference type="NCBIfam" id="NF033827">
    <property type="entry name" value="CDF_efflux_DmeF"/>
    <property type="match status" value="1"/>
</dbReference>
<dbReference type="InterPro" id="IPR045316">
    <property type="entry name" value="Msc2-like"/>
</dbReference>
<evidence type="ECO:0000256" key="3">
    <source>
        <dbReference type="ARBA" id="ARBA00022692"/>
    </source>
</evidence>
<proteinExistence type="predicted"/>
<feature type="transmembrane region" description="Helical" evidence="8">
    <location>
        <begin position="97"/>
        <end position="115"/>
    </location>
</feature>
<feature type="region of interest" description="Disordered" evidence="7">
    <location>
        <begin position="155"/>
        <end position="181"/>
    </location>
</feature>
<comment type="caution">
    <text evidence="10">The sequence shown here is derived from an EMBL/GenBank/DDBJ whole genome shotgun (WGS) entry which is preliminary data.</text>
</comment>
<keyword evidence="2" id="KW-0813">Transport</keyword>
<organism evidence="10 11">
    <name type="scientific">Pseudomonas chlororaphis subsp. aurantiaca</name>
    <dbReference type="NCBI Taxonomy" id="86192"/>
    <lineage>
        <taxon>Bacteria</taxon>
        <taxon>Pseudomonadati</taxon>
        <taxon>Pseudomonadota</taxon>
        <taxon>Gammaproteobacteria</taxon>
        <taxon>Pseudomonadales</taxon>
        <taxon>Pseudomonadaceae</taxon>
        <taxon>Pseudomonas</taxon>
    </lineage>
</organism>
<evidence type="ECO:0000256" key="5">
    <source>
        <dbReference type="ARBA" id="ARBA00023065"/>
    </source>
</evidence>
<dbReference type="RefSeq" id="WP_216310208.1">
    <property type="nucleotide sequence ID" value="NZ_JAEEFW010000001.1"/>
</dbReference>
<evidence type="ECO:0000259" key="9">
    <source>
        <dbReference type="Pfam" id="PF01545"/>
    </source>
</evidence>
<evidence type="ECO:0000256" key="1">
    <source>
        <dbReference type="ARBA" id="ARBA00004141"/>
    </source>
</evidence>
<accession>A0AAJ0ZGQ4</accession>
<dbReference type="EMBL" id="JAEEFW010000001">
    <property type="protein sequence ID" value="MBU4632282.1"/>
    <property type="molecule type" value="Genomic_DNA"/>
</dbReference>
<gene>
    <name evidence="10" type="primary">dmeF</name>
    <name evidence="10" type="ORF">I8747_05570</name>
</gene>
<reference evidence="10" key="1">
    <citation type="submission" date="2020-12" db="EMBL/GenBank/DDBJ databases">
        <title>Generalized mutagenesis with transposon Tn5. A laboratory procedure for the identification of genes responsible for a bacterial phenotype and its regulation, illustrated with phenazine production in Pseudomonas chlororaphis.</title>
        <authorList>
            <person name="Muzio F."/>
            <person name="Sobrero P."/>
            <person name="Agaras B."/>
            <person name="Valverde C."/>
        </authorList>
    </citation>
    <scope>NUCLEOTIDE SEQUENCE</scope>
    <source>
        <strain evidence="10">SMMP3</strain>
    </source>
</reference>
<feature type="transmembrane region" description="Helical" evidence="8">
    <location>
        <begin position="188"/>
        <end position="208"/>
    </location>
</feature>
<evidence type="ECO:0000313" key="10">
    <source>
        <dbReference type="EMBL" id="MBU4632282.1"/>
    </source>
</evidence>
<dbReference type="PANTHER" id="PTHR45755">
    <property type="match status" value="1"/>
</dbReference>
<keyword evidence="6 8" id="KW-0472">Membrane</keyword>
<dbReference type="AlphaFoldDB" id="A0AAJ0ZGQ4"/>
<dbReference type="NCBIfam" id="TIGR01297">
    <property type="entry name" value="CDF"/>
    <property type="match status" value="1"/>
</dbReference>
<comment type="subcellular location">
    <subcellularLocation>
        <location evidence="1">Membrane</location>
        <topology evidence="1">Multi-pass membrane protein</topology>
    </subcellularLocation>
</comment>
<evidence type="ECO:0000313" key="11">
    <source>
        <dbReference type="Proteomes" id="UP000787568"/>
    </source>
</evidence>
<evidence type="ECO:0000256" key="2">
    <source>
        <dbReference type="ARBA" id="ARBA00022448"/>
    </source>
</evidence>
<sequence>MRPTLPSAGLTHDHHFLGAAHDENARRTLWVVALTFVMMIGEIAAGYLTGSMALLADGFHMATHAGALGIAAAAYGFARRNADNARFSFGTGKVGDLAGFASALILGLVAIGIAGESLLRLLQPTQVAFTEATVIAVVGLGVNIVSALLLSGGHAHHGHDHAHQSAHEHPHPHSHGHGHHHDNNLRSAYVHVLADALTSVLAIAALLAGRYLGWVWLDPVMGVVGALVIGRWAYGLMKSSAAVLLDTTDEHLAGEIRQSVEAAGDARITDLHVWQVGPQARAAIVSVVAAAGVSAETIRQRLAPVHELAHLTLEYRSL</sequence>
<keyword evidence="3 8" id="KW-0812">Transmembrane</keyword>
<dbReference type="GO" id="GO:0016020">
    <property type="term" value="C:membrane"/>
    <property type="evidence" value="ECO:0007669"/>
    <property type="project" value="UniProtKB-SubCell"/>
</dbReference>
<name>A0AAJ0ZGQ4_9PSED</name>
<evidence type="ECO:0000256" key="8">
    <source>
        <dbReference type="SAM" id="Phobius"/>
    </source>
</evidence>
<keyword evidence="5" id="KW-0406">Ion transport</keyword>
<feature type="domain" description="Cation efflux protein transmembrane" evidence="9">
    <location>
        <begin position="31"/>
        <end position="245"/>
    </location>
</feature>
<dbReference type="InterPro" id="IPR002524">
    <property type="entry name" value="Cation_efflux"/>
</dbReference>
<dbReference type="GO" id="GO:0005385">
    <property type="term" value="F:zinc ion transmembrane transporter activity"/>
    <property type="evidence" value="ECO:0007669"/>
    <property type="project" value="InterPro"/>
</dbReference>
<evidence type="ECO:0000256" key="4">
    <source>
        <dbReference type="ARBA" id="ARBA00022989"/>
    </source>
</evidence>
<dbReference type="Proteomes" id="UP000787568">
    <property type="component" value="Unassembled WGS sequence"/>
</dbReference>
<feature type="transmembrane region" description="Helical" evidence="8">
    <location>
        <begin position="127"/>
        <end position="150"/>
    </location>
</feature>
<feature type="transmembrane region" description="Helical" evidence="8">
    <location>
        <begin position="29"/>
        <end position="47"/>
    </location>
</feature>
<feature type="transmembrane region" description="Helical" evidence="8">
    <location>
        <begin position="59"/>
        <end position="77"/>
    </location>
</feature>
<evidence type="ECO:0000256" key="6">
    <source>
        <dbReference type="ARBA" id="ARBA00023136"/>
    </source>
</evidence>
<evidence type="ECO:0000256" key="7">
    <source>
        <dbReference type="SAM" id="MobiDB-lite"/>
    </source>
</evidence>